<sequence>MDWLNFLTREIAAGSLIGLFVACAYACWRAGSFHPINVRILRFFFSKDEVQDLEIKKSLADESALVSFRVTYGVRAETITDARRVIFFSNLRNIPLSLIGRSGWAFDIKSLSINEKRVPHKFWLAAPAIFLIILYAAGSLAAGISVSESLLVSLKDTGKAIWLTKEDARPAFNFFDKTKILDKTACPPGPSDESVESGFTAIEIPILCEIWNDPAIEDHLRNELSKQKRISLAALAVIFIYAFIALGIIREWSAQIELARRIAASTSEEEDASTGTS</sequence>
<reference evidence="2 3" key="1">
    <citation type="submission" date="2023-07" db="EMBL/GenBank/DDBJ databases">
        <title>Sorghum-associated microbial communities from plants grown in Nebraska, USA.</title>
        <authorList>
            <person name="Schachtman D."/>
        </authorList>
    </citation>
    <scope>NUCLEOTIDE SEQUENCE [LARGE SCALE GENOMIC DNA]</scope>
    <source>
        <strain evidence="2 3">4099</strain>
    </source>
</reference>
<accession>A0ABU1XWY1</accession>
<dbReference type="RefSeq" id="WP_310235242.1">
    <property type="nucleotide sequence ID" value="NZ_JAVDWO010000007.1"/>
</dbReference>
<evidence type="ECO:0008006" key="4">
    <source>
        <dbReference type="Google" id="ProtNLM"/>
    </source>
</evidence>
<organism evidence="2 3">
    <name type="scientific">Luteimonas terrae</name>
    <dbReference type="NCBI Taxonomy" id="1530191"/>
    <lineage>
        <taxon>Bacteria</taxon>
        <taxon>Pseudomonadati</taxon>
        <taxon>Pseudomonadota</taxon>
        <taxon>Gammaproteobacteria</taxon>
        <taxon>Lysobacterales</taxon>
        <taxon>Lysobacteraceae</taxon>
        <taxon>Luteimonas</taxon>
    </lineage>
</organism>
<keyword evidence="3" id="KW-1185">Reference proteome</keyword>
<feature type="transmembrane region" description="Helical" evidence="1">
    <location>
        <begin position="6"/>
        <end position="28"/>
    </location>
</feature>
<evidence type="ECO:0000313" key="2">
    <source>
        <dbReference type="EMBL" id="MDR7193272.1"/>
    </source>
</evidence>
<keyword evidence="1" id="KW-0812">Transmembrane</keyword>
<dbReference type="Pfam" id="PF19723">
    <property type="entry name" value="DUF6216"/>
    <property type="match status" value="1"/>
</dbReference>
<comment type="caution">
    <text evidence="2">The sequence shown here is derived from an EMBL/GenBank/DDBJ whole genome shotgun (WGS) entry which is preliminary data.</text>
</comment>
<evidence type="ECO:0000256" key="1">
    <source>
        <dbReference type="SAM" id="Phobius"/>
    </source>
</evidence>
<dbReference type="InterPro" id="IPR046188">
    <property type="entry name" value="DUF6216"/>
</dbReference>
<dbReference type="Proteomes" id="UP001256588">
    <property type="component" value="Unassembled WGS sequence"/>
</dbReference>
<keyword evidence="1" id="KW-0472">Membrane</keyword>
<protein>
    <recommendedName>
        <fullName evidence="4">DUF3592 domain-containing protein</fullName>
    </recommendedName>
</protein>
<gene>
    <name evidence="2" type="ORF">J2W68_002006</name>
</gene>
<proteinExistence type="predicted"/>
<name>A0ABU1XWY1_9GAMM</name>
<feature type="transmembrane region" description="Helical" evidence="1">
    <location>
        <begin position="230"/>
        <end position="249"/>
    </location>
</feature>
<dbReference type="EMBL" id="JAVDWO010000007">
    <property type="protein sequence ID" value="MDR7193272.1"/>
    <property type="molecule type" value="Genomic_DNA"/>
</dbReference>
<keyword evidence="1" id="KW-1133">Transmembrane helix</keyword>
<feature type="transmembrane region" description="Helical" evidence="1">
    <location>
        <begin position="122"/>
        <end position="144"/>
    </location>
</feature>
<evidence type="ECO:0000313" key="3">
    <source>
        <dbReference type="Proteomes" id="UP001256588"/>
    </source>
</evidence>